<evidence type="ECO:0000259" key="1">
    <source>
        <dbReference type="Pfam" id="PF26309"/>
    </source>
</evidence>
<evidence type="ECO:0000313" key="2">
    <source>
        <dbReference type="EMBL" id="GGK15718.1"/>
    </source>
</evidence>
<dbReference type="RefSeq" id="WP_189004505.1">
    <property type="nucleotide sequence ID" value="NZ_BMPP01000002.1"/>
</dbReference>
<comment type="caution">
    <text evidence="2">The sequence shown here is derived from an EMBL/GenBank/DDBJ whole genome shotgun (WGS) entry which is preliminary data.</text>
</comment>
<gene>
    <name evidence="2" type="ORF">GCM10008955_06430</name>
</gene>
<feature type="domain" description="DUF8082" evidence="1">
    <location>
        <begin position="74"/>
        <end position="129"/>
    </location>
</feature>
<sequence>MAVVSWPEGLSDQTPLPYGVWKIMTHVNGERDSAQVARMAAVSDADVLTAVQQSQQWVERATAQQRPVSAALEAELTKILVSVVGPMATLMMDDAMEDLGETATLSALLSTLASELDASQMDAFVRQVRARGFL</sequence>
<dbReference type="Pfam" id="PF26309">
    <property type="entry name" value="DUF8082"/>
    <property type="match status" value="1"/>
</dbReference>
<name>A0ABQ2EKV8_9DEIO</name>
<proteinExistence type="predicted"/>
<dbReference type="Proteomes" id="UP000647587">
    <property type="component" value="Unassembled WGS sequence"/>
</dbReference>
<reference evidence="3" key="1">
    <citation type="journal article" date="2019" name="Int. J. Syst. Evol. Microbiol.">
        <title>The Global Catalogue of Microorganisms (GCM) 10K type strain sequencing project: providing services to taxonomists for standard genome sequencing and annotation.</title>
        <authorList>
            <consortium name="The Broad Institute Genomics Platform"/>
            <consortium name="The Broad Institute Genome Sequencing Center for Infectious Disease"/>
            <person name="Wu L."/>
            <person name="Ma J."/>
        </authorList>
    </citation>
    <scope>NUCLEOTIDE SEQUENCE [LARGE SCALE GENOMIC DNA]</scope>
    <source>
        <strain evidence="3">JCM 30331</strain>
    </source>
</reference>
<dbReference type="EMBL" id="BMPP01000002">
    <property type="protein sequence ID" value="GGK15718.1"/>
    <property type="molecule type" value="Genomic_DNA"/>
</dbReference>
<protein>
    <recommendedName>
        <fullName evidence="1">DUF8082 domain-containing protein</fullName>
    </recommendedName>
</protein>
<dbReference type="InterPro" id="IPR058395">
    <property type="entry name" value="DUF8082"/>
</dbReference>
<organism evidence="2 3">
    <name type="scientific">Deinococcus malanensis</name>
    <dbReference type="NCBI Taxonomy" id="1706855"/>
    <lineage>
        <taxon>Bacteria</taxon>
        <taxon>Thermotogati</taxon>
        <taxon>Deinococcota</taxon>
        <taxon>Deinococci</taxon>
        <taxon>Deinococcales</taxon>
        <taxon>Deinococcaceae</taxon>
        <taxon>Deinococcus</taxon>
    </lineage>
</organism>
<accession>A0ABQ2EKV8</accession>
<keyword evidence="3" id="KW-1185">Reference proteome</keyword>
<evidence type="ECO:0000313" key="3">
    <source>
        <dbReference type="Proteomes" id="UP000647587"/>
    </source>
</evidence>